<evidence type="ECO:0000256" key="2">
    <source>
        <dbReference type="ARBA" id="ARBA00022801"/>
    </source>
</evidence>
<dbReference type="SFLD" id="SFLDS00003">
    <property type="entry name" value="Haloacid_Dehalogenase"/>
    <property type="match status" value="1"/>
</dbReference>
<dbReference type="Gene3D" id="1.10.150.520">
    <property type="match status" value="1"/>
</dbReference>
<dbReference type="AlphaFoldDB" id="A0A8H4KC64"/>
<dbReference type="InterPro" id="IPR006439">
    <property type="entry name" value="HAD-SF_hydro_IA"/>
</dbReference>
<evidence type="ECO:0000313" key="5">
    <source>
        <dbReference type="Proteomes" id="UP000605986"/>
    </source>
</evidence>
<keyword evidence="5" id="KW-1185">Reference proteome</keyword>
<keyword evidence="2" id="KW-0378">Hydrolase</keyword>
<sequence length="429" mass="49606">MDYHSNMVMFFDLDNTLFDHEHAEYCAMSALQNEVEDLAEYFLEDLVKQFNRSLEHVYERYHNKEITFEETHPEKIKHFSDALGFEEPDAETIEEIRAIYKAAYLANRRATPGSIELLCRLREHGYRTAIITNGEIKEQTNKAKAIGIYHLVDRIITSEEVGCPKPDICIFKYAMNQMRVPPGFGYMVGDHFEKDIRPALYANLHPIWYAPHYWDMWYTIFGMKRPVIHHMGELYNLFHLSPPASFEPHFFKSKTHFKITGLGINIVTEPRYSFKASSKTVQNLVEVMGYALRAISTYQYTSAMCFLEGILLLTFDSVESGPEDLKVSYPGQEGPVMALAQPQCYAEERKHSIFVRCELSLWVYAGYHLALLGEVAVLLQSSFNSLMKERPRQALRRILKAMEKVARHGGFDKDFLVSGAEFLDQGDKW</sequence>
<dbReference type="PRINTS" id="PR00413">
    <property type="entry name" value="HADHALOGNASE"/>
</dbReference>
<comment type="caution">
    <text evidence="4">The sequence shown here is derived from an EMBL/GenBank/DDBJ whole genome shotgun (WGS) entry which is preliminary data.</text>
</comment>
<evidence type="ECO:0000313" key="4">
    <source>
        <dbReference type="EMBL" id="KAF4448570.1"/>
    </source>
</evidence>
<evidence type="ECO:0000256" key="1">
    <source>
        <dbReference type="ARBA" id="ARBA00001946"/>
    </source>
</evidence>
<dbReference type="NCBIfam" id="TIGR01549">
    <property type="entry name" value="HAD-SF-IA-v1"/>
    <property type="match status" value="1"/>
</dbReference>
<dbReference type="InterPro" id="IPR023214">
    <property type="entry name" value="HAD_sf"/>
</dbReference>
<evidence type="ECO:0000256" key="3">
    <source>
        <dbReference type="ARBA" id="ARBA00022842"/>
    </source>
</evidence>
<dbReference type="GO" id="GO:0044281">
    <property type="term" value="P:small molecule metabolic process"/>
    <property type="evidence" value="ECO:0007669"/>
    <property type="project" value="UniProtKB-ARBA"/>
</dbReference>
<gene>
    <name evidence="4" type="ORF">F53441_8047</name>
</gene>
<keyword evidence="3" id="KW-0460">Magnesium</keyword>
<dbReference type="Proteomes" id="UP000605986">
    <property type="component" value="Unassembled WGS sequence"/>
</dbReference>
<dbReference type="SFLD" id="SFLDG01129">
    <property type="entry name" value="C1.5:_HAD__Beta-PGM__Phosphata"/>
    <property type="match status" value="1"/>
</dbReference>
<dbReference type="EMBL" id="JAADJG010000329">
    <property type="protein sequence ID" value="KAF4448570.1"/>
    <property type="molecule type" value="Genomic_DNA"/>
</dbReference>
<proteinExistence type="predicted"/>
<comment type="cofactor">
    <cofactor evidence="1">
        <name>Mg(2+)</name>
        <dbReference type="ChEBI" id="CHEBI:18420"/>
    </cofactor>
</comment>
<organism evidence="4 5">
    <name type="scientific">Fusarium austroafricanum</name>
    <dbReference type="NCBI Taxonomy" id="2364996"/>
    <lineage>
        <taxon>Eukaryota</taxon>
        <taxon>Fungi</taxon>
        <taxon>Dikarya</taxon>
        <taxon>Ascomycota</taxon>
        <taxon>Pezizomycotina</taxon>
        <taxon>Sordariomycetes</taxon>
        <taxon>Hypocreomycetidae</taxon>
        <taxon>Hypocreales</taxon>
        <taxon>Nectriaceae</taxon>
        <taxon>Fusarium</taxon>
        <taxon>Fusarium concolor species complex</taxon>
    </lineage>
</organism>
<dbReference type="GO" id="GO:0016791">
    <property type="term" value="F:phosphatase activity"/>
    <property type="evidence" value="ECO:0007669"/>
    <property type="project" value="UniProtKB-ARBA"/>
</dbReference>
<protein>
    <submittedName>
        <fullName evidence="4">Had-superfamily subfamily variant 1</fullName>
    </submittedName>
</protein>
<name>A0A8H4KC64_9HYPO</name>
<dbReference type="Pfam" id="PF00702">
    <property type="entry name" value="Hydrolase"/>
    <property type="match status" value="1"/>
</dbReference>
<dbReference type="OrthoDB" id="444127at2759"/>
<reference evidence="4" key="1">
    <citation type="submission" date="2020-01" db="EMBL/GenBank/DDBJ databases">
        <title>Identification and distribution of gene clusters putatively required for synthesis of sphingolipid metabolism inhibitors in phylogenetically diverse species of the filamentous fungus Fusarium.</title>
        <authorList>
            <person name="Kim H.-S."/>
            <person name="Busman M."/>
            <person name="Brown D.W."/>
            <person name="Divon H."/>
            <person name="Uhlig S."/>
            <person name="Proctor R.H."/>
        </authorList>
    </citation>
    <scope>NUCLEOTIDE SEQUENCE</scope>
    <source>
        <strain evidence="4">NRRL 53441</strain>
    </source>
</reference>
<dbReference type="InterPro" id="IPR051400">
    <property type="entry name" value="HAD-like_hydrolase"/>
</dbReference>
<accession>A0A8H4KC64</accession>
<dbReference type="PANTHER" id="PTHR46470">
    <property type="entry name" value="N-ACYLNEURAMINATE-9-PHOSPHATASE"/>
    <property type="match status" value="1"/>
</dbReference>
<dbReference type="InterPro" id="IPR036412">
    <property type="entry name" value="HAD-like_sf"/>
</dbReference>
<dbReference type="Gene3D" id="3.40.50.1000">
    <property type="entry name" value="HAD superfamily/HAD-like"/>
    <property type="match status" value="1"/>
</dbReference>
<dbReference type="SUPFAM" id="SSF56784">
    <property type="entry name" value="HAD-like"/>
    <property type="match status" value="1"/>
</dbReference>